<evidence type="ECO:0000256" key="2">
    <source>
        <dbReference type="ARBA" id="ARBA00022525"/>
    </source>
</evidence>
<dbReference type="SMART" id="SM00281">
    <property type="entry name" value="LamB"/>
    <property type="match status" value="1"/>
</dbReference>
<evidence type="ECO:0000313" key="15">
    <source>
        <dbReference type="Ensembl" id="ENSSAUP00010007768.1"/>
    </source>
</evidence>
<dbReference type="FunFam" id="2.10.25.10:FF:000188">
    <property type="entry name" value="Laminin subunit gamma 2"/>
    <property type="match status" value="1"/>
</dbReference>
<dbReference type="InterPro" id="IPR050440">
    <property type="entry name" value="Laminin/Netrin_ECM"/>
</dbReference>
<dbReference type="GeneID" id="115571964"/>
<evidence type="ECO:0000256" key="1">
    <source>
        <dbReference type="ARBA" id="ARBA00004302"/>
    </source>
</evidence>
<dbReference type="Gene3D" id="2.10.25.10">
    <property type="entry name" value="Laminin"/>
    <property type="match status" value="4"/>
</dbReference>
<comment type="caution">
    <text evidence="10">Lacks conserved residue(s) required for the propagation of feature annotation.</text>
</comment>
<sequence length="1132" mass="122666">MKSSSWISLCGLLTAVCTVQATFTYYSISRCDCNGRSRYCLRDAWGLHCVDCQGNTEGRHCERCKDGFYLKGAGLSCSRCSCNPTGSVGATCDSRGRCSCRDGVTGDKCNRCPDGSQIGPNGCTQSRQPRQDSGSLTSPCFCYGHSSSCSARSGYSVHSITSTFTDGPEGWRAATAQGATPDDVHFRWSPKHQDLEVISKNSLPLYLYAPAPYLGNQLLSYGQNLSFSLRLDRGVRHPSTNDVILEGAGQRVSASLGDLRSIVPCGQKLKYSFRLDEQPDSRWRPRISSLQFQKLLQNLTAIKIRATFGENGRGYLDNVQLVSARRGDGVPARWVQTCSCPPGYEGEFCEQCSAGFKRRTPADGAFSPCEPCSCRGGSCDPQTGDCYSADQTTGETSCPDGSYRDPWQPRTCVKCPCPEGVSCSLADGSLLPRCDGCPTGTTGPRCDVCKEGFYGEPPRGDTLPQSCQPCECNGHIDVRVAGSCDRRSGQCLKCLNNTKGWNCEDCERGFYHSRATDACKPCACDAQGSESQQCDDSGRCRCRPGFEGLKCQRSNCPACFNPIKSKMEAYAAKLKELETLFLNMDGDLKPANTAEIEAALSATKRLVDKLQDDTNQLAGLEKSLQGRLSSISRSQLAEGQEIQNMANAADDIKQQQQTYKTKVAEVQTLMEEMKRKLDEAKADLRAAEVPLGDAPVGSNVLSPLVDTAMSLADKHQSTANDVERTATDALSDSQKSLALVRNLMNKENKVKELIGDLKTTYDQTSARVKGLENQASRLSGEARDESKMADGMLKDIASMERGIPPSLKEAADTMLSKLGGLSGAVDENISGFRTLQDGVQRDKAATEDLLAKGKLAQQDAKKLVDRVDVAKADTEAALNRINSNTEELDDALNTLKGFDQQIANGKLLADAAIKRLPGINATIQQAVSNNKETLFVVGDVSNNYNKALETINLLENQLNSLESAVGLFPSPDDLLNQASKLNRDSKDLKTKAVSAAEDLKSELEAARMLEADAEQAALGGAAAHNNAQRTRAAVGNTLRDITAMLAKMNETGVVDEDRLKQLEDSLAGAQREVQGNLRPRLLDMEQKEAAQRRQLTGINLDIDTILRDIDNLQDILDSVPAGCYNSPPIEEP</sequence>
<keyword evidence="11" id="KW-0175">Coiled coil</keyword>
<feature type="disulfide bond" evidence="10">
    <location>
        <begin position="80"/>
        <end position="92"/>
    </location>
</feature>
<keyword evidence="8" id="KW-0325">Glycoprotein</keyword>
<dbReference type="PROSITE" id="PS51115">
    <property type="entry name" value="LAMININ_IVA"/>
    <property type="match status" value="1"/>
</dbReference>
<evidence type="ECO:0000256" key="4">
    <source>
        <dbReference type="ARBA" id="ARBA00022729"/>
    </source>
</evidence>
<comment type="subcellular location">
    <subcellularLocation>
        <location evidence="1">Secreted</location>
        <location evidence="1">Extracellular space</location>
        <location evidence="1">Extracellular matrix</location>
        <location evidence="1">Basement membrane</location>
    </subcellularLocation>
</comment>
<dbReference type="InterPro" id="IPR000034">
    <property type="entry name" value="Laminin_IV"/>
</dbReference>
<feature type="coiled-coil region" evidence="11">
    <location>
        <begin position="754"/>
        <end position="781"/>
    </location>
</feature>
<dbReference type="FunFam" id="2.10.25.10:FF:000130">
    <property type="entry name" value="Laminin subunit beta 1"/>
    <property type="match status" value="1"/>
</dbReference>
<feature type="domain" description="Laminin EGF-like" evidence="13">
    <location>
        <begin position="80"/>
        <end position="125"/>
    </location>
</feature>
<feature type="signal peptide" evidence="12">
    <location>
        <begin position="1"/>
        <end position="21"/>
    </location>
</feature>
<dbReference type="PRINTS" id="PR00011">
    <property type="entry name" value="EGFLAMININ"/>
</dbReference>
<evidence type="ECO:0000256" key="3">
    <source>
        <dbReference type="ARBA" id="ARBA00022530"/>
    </source>
</evidence>
<keyword evidence="9 10" id="KW-0424">Laminin EGF-like domain</keyword>
<dbReference type="SUPFAM" id="SSF57997">
    <property type="entry name" value="Tropomyosin"/>
    <property type="match status" value="1"/>
</dbReference>
<dbReference type="GO" id="GO:0005604">
    <property type="term" value="C:basement membrane"/>
    <property type="evidence" value="ECO:0007669"/>
    <property type="project" value="UniProtKB-SubCell"/>
</dbReference>
<proteinExistence type="predicted"/>
<dbReference type="GO" id="GO:0009887">
    <property type="term" value="P:animal organ morphogenesis"/>
    <property type="evidence" value="ECO:0007669"/>
    <property type="project" value="TreeGrafter"/>
</dbReference>
<dbReference type="OrthoDB" id="430826at2759"/>
<dbReference type="CDD" id="cd00055">
    <property type="entry name" value="EGF_Lam"/>
    <property type="match status" value="4"/>
</dbReference>
<accession>A0A671U0W1</accession>
<feature type="disulfide bond" evidence="10">
    <location>
        <begin position="100"/>
        <end position="109"/>
    </location>
</feature>
<dbReference type="Pfam" id="PF00053">
    <property type="entry name" value="EGF_laminin"/>
    <property type="match status" value="5"/>
</dbReference>
<dbReference type="PANTHER" id="PTHR10574:SF270">
    <property type="entry name" value="LAMININ SUBUNIT GAMMA-1"/>
    <property type="match status" value="1"/>
</dbReference>
<feature type="coiled-coil region" evidence="11">
    <location>
        <begin position="937"/>
        <end position="964"/>
    </location>
</feature>
<keyword evidence="7 10" id="KW-1015">Disulfide bond</keyword>
<dbReference type="PROSITE" id="PS01248">
    <property type="entry name" value="EGF_LAM_1"/>
    <property type="match status" value="2"/>
</dbReference>
<keyword evidence="2" id="KW-0964">Secreted</keyword>
<dbReference type="GO" id="GO:0009888">
    <property type="term" value="P:tissue development"/>
    <property type="evidence" value="ECO:0007669"/>
    <property type="project" value="TreeGrafter"/>
</dbReference>
<evidence type="ECO:0000259" key="14">
    <source>
        <dbReference type="PROSITE" id="PS51115"/>
    </source>
</evidence>
<feature type="coiled-coil region" evidence="11">
    <location>
        <begin position="652"/>
        <end position="690"/>
    </location>
</feature>
<evidence type="ECO:0000256" key="6">
    <source>
        <dbReference type="ARBA" id="ARBA00022869"/>
    </source>
</evidence>
<keyword evidence="3" id="KW-0272">Extracellular matrix</keyword>
<dbReference type="RefSeq" id="XP_030257533.1">
    <property type="nucleotide sequence ID" value="XM_030401673.1"/>
</dbReference>
<keyword evidence="5" id="KW-0677">Repeat</keyword>
<dbReference type="Pfam" id="PF00052">
    <property type="entry name" value="Laminin_B"/>
    <property type="match status" value="1"/>
</dbReference>
<dbReference type="PROSITE" id="PS50027">
    <property type="entry name" value="EGF_LAM_2"/>
    <property type="match status" value="2"/>
</dbReference>
<name>A0A671U0W1_SPAAU</name>
<dbReference type="InterPro" id="IPR000742">
    <property type="entry name" value="EGF"/>
</dbReference>
<dbReference type="SUPFAM" id="SSF57196">
    <property type="entry name" value="EGF/Laminin"/>
    <property type="match status" value="3"/>
</dbReference>
<dbReference type="AlphaFoldDB" id="A0A671U0W1"/>
<feature type="domain" description="Laminin IV type A" evidence="14">
    <location>
        <begin position="166"/>
        <end position="337"/>
    </location>
</feature>
<dbReference type="SMART" id="SM00180">
    <property type="entry name" value="EGF_Lam"/>
    <property type="match status" value="6"/>
</dbReference>
<evidence type="ECO:0000256" key="9">
    <source>
        <dbReference type="ARBA" id="ARBA00023292"/>
    </source>
</evidence>
<feature type="disulfide bond" evidence="10">
    <location>
        <begin position="494"/>
        <end position="503"/>
    </location>
</feature>
<evidence type="ECO:0000313" key="16">
    <source>
        <dbReference type="Proteomes" id="UP000472265"/>
    </source>
</evidence>
<dbReference type="GO" id="GO:0007411">
    <property type="term" value="P:axon guidance"/>
    <property type="evidence" value="ECO:0007669"/>
    <property type="project" value="TreeGrafter"/>
</dbReference>
<organism evidence="15 16">
    <name type="scientific">Sparus aurata</name>
    <name type="common">Gilthead sea bream</name>
    <dbReference type="NCBI Taxonomy" id="8175"/>
    <lineage>
        <taxon>Eukaryota</taxon>
        <taxon>Metazoa</taxon>
        <taxon>Chordata</taxon>
        <taxon>Craniata</taxon>
        <taxon>Vertebrata</taxon>
        <taxon>Euteleostomi</taxon>
        <taxon>Actinopterygii</taxon>
        <taxon>Neopterygii</taxon>
        <taxon>Teleostei</taxon>
        <taxon>Neoteleostei</taxon>
        <taxon>Acanthomorphata</taxon>
        <taxon>Eupercaria</taxon>
        <taxon>Spariformes</taxon>
        <taxon>Sparidae</taxon>
        <taxon>Sparus</taxon>
    </lineage>
</organism>
<dbReference type="InParanoid" id="A0A671U0W1"/>
<evidence type="ECO:0000256" key="11">
    <source>
        <dbReference type="SAM" id="Coils"/>
    </source>
</evidence>
<feature type="domain" description="Laminin EGF-like" evidence="13">
    <location>
        <begin position="470"/>
        <end position="521"/>
    </location>
</feature>
<dbReference type="GeneTree" id="ENSGT00940000160470"/>
<evidence type="ECO:0000256" key="5">
    <source>
        <dbReference type="ARBA" id="ARBA00022737"/>
    </source>
</evidence>
<protein>
    <submittedName>
        <fullName evidence="15">Laminin subunit gamma 2</fullName>
    </submittedName>
</protein>
<dbReference type="SMART" id="SM00181">
    <property type="entry name" value="EGF"/>
    <property type="match status" value="4"/>
</dbReference>
<evidence type="ECO:0000256" key="8">
    <source>
        <dbReference type="ARBA" id="ARBA00023180"/>
    </source>
</evidence>
<dbReference type="InterPro" id="IPR002049">
    <property type="entry name" value="LE_dom"/>
</dbReference>
<reference evidence="15" key="2">
    <citation type="submission" date="2025-08" db="UniProtKB">
        <authorList>
            <consortium name="Ensembl"/>
        </authorList>
    </citation>
    <scope>IDENTIFICATION</scope>
</reference>
<keyword evidence="4 12" id="KW-0732">Signal</keyword>
<reference evidence="15" key="1">
    <citation type="submission" date="2021-04" db="EMBL/GenBank/DDBJ databases">
        <authorList>
            <consortium name="Wellcome Sanger Institute Data Sharing"/>
        </authorList>
    </citation>
    <scope>NUCLEOTIDE SEQUENCE [LARGE SCALE GENOMIC DNA]</scope>
</reference>
<dbReference type="InterPro" id="IPR056863">
    <property type="entry name" value="LMN_ATRN_NET-like_EGF"/>
</dbReference>
<evidence type="ECO:0000259" key="13">
    <source>
        <dbReference type="PROSITE" id="PS50027"/>
    </source>
</evidence>
<dbReference type="PROSITE" id="PS00022">
    <property type="entry name" value="EGF_1"/>
    <property type="match status" value="1"/>
</dbReference>
<dbReference type="OMA" id="ARWVQTC"/>
<reference evidence="15" key="3">
    <citation type="submission" date="2025-09" db="UniProtKB">
        <authorList>
            <consortium name="Ensembl"/>
        </authorList>
    </citation>
    <scope>IDENTIFICATION</scope>
</reference>
<dbReference type="Pfam" id="PF24973">
    <property type="entry name" value="EGF_LMN_ATRN"/>
    <property type="match status" value="1"/>
</dbReference>
<evidence type="ECO:0000256" key="7">
    <source>
        <dbReference type="ARBA" id="ARBA00023157"/>
    </source>
</evidence>
<keyword evidence="6" id="KW-0084">Basement membrane</keyword>
<keyword evidence="16" id="KW-1185">Reference proteome</keyword>
<dbReference type="Proteomes" id="UP000472265">
    <property type="component" value="Chromosome 21"/>
</dbReference>
<dbReference type="PANTHER" id="PTHR10574">
    <property type="entry name" value="NETRIN/LAMININ-RELATED"/>
    <property type="match status" value="1"/>
</dbReference>
<dbReference type="Ensembl" id="ENSSAUT00010008305.1">
    <property type="protein sequence ID" value="ENSSAUP00010007768.1"/>
    <property type="gene ID" value="ENSSAUG00010003864.1"/>
</dbReference>
<feature type="chain" id="PRO_5025639101" evidence="12">
    <location>
        <begin position="22"/>
        <end position="1132"/>
    </location>
</feature>
<gene>
    <name evidence="15" type="primary">LAMC2</name>
</gene>
<evidence type="ECO:0000256" key="10">
    <source>
        <dbReference type="PROSITE-ProRule" id="PRU00460"/>
    </source>
</evidence>
<evidence type="ECO:0000256" key="12">
    <source>
        <dbReference type="SAM" id="SignalP"/>
    </source>
</evidence>